<evidence type="ECO:0000256" key="15">
    <source>
        <dbReference type="ARBA" id="ARBA00048238"/>
    </source>
</evidence>
<comment type="function">
    <text evidence="17">Catalyzes the dehydration of the S-form of NAD(P)HX at the expense of ADP, which is converted to AMP. Together with NAD(P)HX epimerase, which catalyzes the epimerization of the S- and R-forms, the enzyme allows the repair of both epimers of NAD(P)HX, a damaged form of NAD(P)H that is a result of enzymatic or heat-dependent hydration.</text>
</comment>
<evidence type="ECO:0000256" key="14">
    <source>
        <dbReference type="ARBA" id="ARBA00025153"/>
    </source>
</evidence>
<dbReference type="Gene3D" id="3.40.50.10260">
    <property type="entry name" value="YjeF N-terminal domain"/>
    <property type="match status" value="1"/>
</dbReference>
<dbReference type="AlphaFoldDB" id="A0A1T4VZX7"/>
<dbReference type="Proteomes" id="UP000190814">
    <property type="component" value="Unassembled WGS sequence"/>
</dbReference>
<dbReference type="InterPro" id="IPR036652">
    <property type="entry name" value="YjeF_N_dom_sf"/>
</dbReference>
<evidence type="ECO:0000256" key="6">
    <source>
        <dbReference type="ARBA" id="ARBA00022741"/>
    </source>
</evidence>
<comment type="subunit">
    <text evidence="17">Homotetramer.</text>
</comment>
<dbReference type="InterPro" id="IPR017953">
    <property type="entry name" value="Carbohydrate_kinase_pred_CS"/>
</dbReference>
<evidence type="ECO:0000259" key="21">
    <source>
        <dbReference type="PROSITE" id="PS51385"/>
    </source>
</evidence>
<comment type="catalytic activity">
    <reaction evidence="1 18 19">
        <text>(6R)-NADHX = (6S)-NADHX</text>
        <dbReference type="Rhea" id="RHEA:32215"/>
        <dbReference type="ChEBI" id="CHEBI:64074"/>
        <dbReference type="ChEBI" id="CHEBI:64075"/>
        <dbReference type="EC" id="5.1.99.6"/>
    </reaction>
</comment>
<evidence type="ECO:0000313" key="22">
    <source>
        <dbReference type="EMBL" id="SKA70507.1"/>
    </source>
</evidence>
<evidence type="ECO:0000256" key="7">
    <source>
        <dbReference type="ARBA" id="ARBA00022840"/>
    </source>
</evidence>
<evidence type="ECO:0000256" key="10">
    <source>
        <dbReference type="ARBA" id="ARBA00023027"/>
    </source>
</evidence>
<feature type="binding site" evidence="17">
    <location>
        <position position="337"/>
    </location>
    <ligand>
        <name>(6S)-NADPHX</name>
        <dbReference type="ChEBI" id="CHEBI:64076"/>
    </ligand>
</feature>
<evidence type="ECO:0000256" key="5">
    <source>
        <dbReference type="ARBA" id="ARBA00022723"/>
    </source>
</evidence>
<comment type="catalytic activity">
    <reaction evidence="15 17 19">
        <text>(6S)-NADHX + ADP = AMP + phosphate + NADH + H(+)</text>
        <dbReference type="Rhea" id="RHEA:32223"/>
        <dbReference type="ChEBI" id="CHEBI:15378"/>
        <dbReference type="ChEBI" id="CHEBI:43474"/>
        <dbReference type="ChEBI" id="CHEBI:57945"/>
        <dbReference type="ChEBI" id="CHEBI:64074"/>
        <dbReference type="ChEBI" id="CHEBI:456215"/>
        <dbReference type="ChEBI" id="CHEBI:456216"/>
        <dbReference type="EC" id="4.2.1.136"/>
    </reaction>
</comment>
<comment type="similarity">
    <text evidence="4 19">In the C-terminal section; belongs to the NnrD/CARKD family.</text>
</comment>
<dbReference type="InterPro" id="IPR004443">
    <property type="entry name" value="YjeF_N_dom"/>
</dbReference>
<dbReference type="HAMAP" id="MF_01966">
    <property type="entry name" value="NADHX_epimerase"/>
    <property type="match status" value="1"/>
</dbReference>
<accession>A0A1T4VZX7</accession>
<comment type="similarity">
    <text evidence="18">Belongs to the NnrE/AIBP family.</text>
</comment>
<comment type="function">
    <text evidence="14 19">Bifunctional enzyme that catalyzes the epimerization of the S- and R-forms of NAD(P)HX and the dehydration of the S-form of NAD(P)HX at the expense of ADP, which is converted to AMP. This allows the repair of both epimers of NAD(P)HX, a damaged form of NAD(P)H that is a result of enzymatic or heat-dependent hydration.</text>
</comment>
<proteinExistence type="inferred from homology"/>
<keyword evidence="13" id="KW-0511">Multifunctional enzyme</keyword>
<evidence type="ECO:0000256" key="17">
    <source>
        <dbReference type="HAMAP-Rule" id="MF_01965"/>
    </source>
</evidence>
<organism evidence="22 23">
    <name type="scientific">Eubacterium uniforme</name>
    <dbReference type="NCBI Taxonomy" id="39495"/>
    <lineage>
        <taxon>Bacteria</taxon>
        <taxon>Bacillati</taxon>
        <taxon>Bacillota</taxon>
        <taxon>Clostridia</taxon>
        <taxon>Eubacteriales</taxon>
        <taxon>Eubacteriaceae</taxon>
        <taxon>Eubacterium</taxon>
    </lineage>
</organism>
<dbReference type="CDD" id="cd01171">
    <property type="entry name" value="YXKO-related"/>
    <property type="match status" value="1"/>
</dbReference>
<feature type="binding site" evidence="18">
    <location>
        <position position="128"/>
    </location>
    <ligand>
        <name>K(+)</name>
        <dbReference type="ChEBI" id="CHEBI:29103"/>
    </ligand>
</feature>
<dbReference type="Pfam" id="PF01256">
    <property type="entry name" value="Carb_kinase"/>
    <property type="match status" value="1"/>
</dbReference>
<comment type="similarity">
    <text evidence="3 19">In the N-terminal section; belongs to the NnrE/AIBP family.</text>
</comment>
<evidence type="ECO:0000256" key="13">
    <source>
        <dbReference type="ARBA" id="ARBA00023268"/>
    </source>
</evidence>
<evidence type="ECO:0000256" key="18">
    <source>
        <dbReference type="HAMAP-Rule" id="MF_01966"/>
    </source>
</evidence>
<dbReference type="InterPro" id="IPR030677">
    <property type="entry name" value="Nnr"/>
</dbReference>
<evidence type="ECO:0000256" key="3">
    <source>
        <dbReference type="ARBA" id="ARBA00006001"/>
    </source>
</evidence>
<evidence type="ECO:0000256" key="12">
    <source>
        <dbReference type="ARBA" id="ARBA00023239"/>
    </source>
</evidence>
<comment type="cofactor">
    <cofactor evidence="17">
        <name>Mg(2+)</name>
        <dbReference type="ChEBI" id="CHEBI:18420"/>
    </cofactor>
</comment>
<keyword evidence="6 17" id="KW-0547">Nucleotide-binding</keyword>
<feature type="domain" description="YjeF C-terminal" evidence="20">
    <location>
        <begin position="235"/>
        <end position="513"/>
    </location>
</feature>
<evidence type="ECO:0000256" key="1">
    <source>
        <dbReference type="ARBA" id="ARBA00000013"/>
    </source>
</evidence>
<evidence type="ECO:0000256" key="16">
    <source>
        <dbReference type="ARBA" id="ARBA00049209"/>
    </source>
</evidence>
<dbReference type="GO" id="GO:0046872">
    <property type="term" value="F:metal ion binding"/>
    <property type="evidence" value="ECO:0007669"/>
    <property type="project" value="UniProtKB-UniRule"/>
</dbReference>
<dbReference type="SUPFAM" id="SSF53613">
    <property type="entry name" value="Ribokinase-like"/>
    <property type="match status" value="1"/>
</dbReference>
<comment type="catalytic activity">
    <reaction evidence="16 17 19">
        <text>(6S)-NADPHX + ADP = AMP + phosphate + NADPH + H(+)</text>
        <dbReference type="Rhea" id="RHEA:32235"/>
        <dbReference type="ChEBI" id="CHEBI:15378"/>
        <dbReference type="ChEBI" id="CHEBI:43474"/>
        <dbReference type="ChEBI" id="CHEBI:57783"/>
        <dbReference type="ChEBI" id="CHEBI:64076"/>
        <dbReference type="ChEBI" id="CHEBI:456215"/>
        <dbReference type="ChEBI" id="CHEBI:456216"/>
        <dbReference type="EC" id="4.2.1.136"/>
    </reaction>
</comment>
<keyword evidence="12 17" id="KW-0456">Lyase</keyword>
<feature type="binding site" evidence="18">
    <location>
        <position position="161"/>
    </location>
    <ligand>
        <name>(6S)-NADPHX</name>
        <dbReference type="ChEBI" id="CHEBI:64076"/>
    </ligand>
</feature>
<dbReference type="PROSITE" id="PS51385">
    <property type="entry name" value="YJEF_N"/>
    <property type="match status" value="1"/>
</dbReference>
<evidence type="ECO:0000256" key="8">
    <source>
        <dbReference type="ARBA" id="ARBA00022857"/>
    </source>
</evidence>
<feature type="binding site" evidence="17">
    <location>
        <position position="387"/>
    </location>
    <ligand>
        <name>(6S)-NADPHX</name>
        <dbReference type="ChEBI" id="CHEBI:64076"/>
    </ligand>
</feature>
<keyword evidence="10 17" id="KW-0520">NAD</keyword>
<dbReference type="Gene3D" id="3.40.1190.20">
    <property type="match status" value="1"/>
</dbReference>
<feature type="binding site" evidence="18">
    <location>
        <position position="56"/>
    </location>
    <ligand>
        <name>K(+)</name>
        <dbReference type="ChEBI" id="CHEBI:29103"/>
    </ligand>
</feature>
<dbReference type="RefSeq" id="WP_078766882.1">
    <property type="nucleotide sequence ID" value="NZ_FUXZ01000013.1"/>
</dbReference>
<dbReference type="STRING" id="39495.SAMN02745111_02051"/>
<dbReference type="EMBL" id="FUXZ01000013">
    <property type="protein sequence ID" value="SKA70507.1"/>
    <property type="molecule type" value="Genomic_DNA"/>
</dbReference>
<dbReference type="PROSITE" id="PS01050">
    <property type="entry name" value="YJEF_C_2"/>
    <property type="match status" value="1"/>
</dbReference>
<dbReference type="GO" id="GO:0110051">
    <property type="term" value="P:metabolite repair"/>
    <property type="evidence" value="ECO:0007669"/>
    <property type="project" value="TreeGrafter"/>
</dbReference>
<dbReference type="SUPFAM" id="SSF64153">
    <property type="entry name" value="YjeF N-terminal domain-like"/>
    <property type="match status" value="1"/>
</dbReference>
<dbReference type="GO" id="GO:0005524">
    <property type="term" value="F:ATP binding"/>
    <property type="evidence" value="ECO:0007669"/>
    <property type="project" value="UniProtKB-UniRule"/>
</dbReference>
<keyword evidence="11 18" id="KW-0413">Isomerase</keyword>
<feature type="binding site" evidence="17">
    <location>
        <position position="453"/>
    </location>
    <ligand>
        <name>AMP</name>
        <dbReference type="ChEBI" id="CHEBI:456215"/>
    </ligand>
</feature>
<gene>
    <name evidence="17" type="primary">nnrD</name>
    <name evidence="18" type="synonym">nnrE</name>
    <name evidence="22" type="ORF">SAMN02745111_02051</name>
</gene>
<sequence>MERVITGKEAKFIDEVTINEIGIPSLVLMEKAALCVFNELKNNYYNYLIVCGSGNNGADGVALARMLYQNGENVTVLLISKSEGTTEFKLQLDIARKIGVEIIDFVNEDNLDEEYLEELFSANDCIVDAILGIGLDRQVSGLYFDIIGMINECDSDVYAIDIPSGICADNGEILGTCINATVTVTFGEYKIGQIAYPGKKYVGELIKKDIGFLDTEEVFANYESEDLEIRDNYIITSKDLELIPDRIERSNKGTYGKLLVIAGSKDMSGAAFFTGMAAYRMGAGLVNIVTSYENIDVLKDKLPEAVFTGYNDLRDECEYSKIAEALDKYDCIVIGPGISTDDNSAILVEMALESGKNIVIDADAINVIASDERYIEKLHENCILTPHMGEMSRLIKRDISEISDSPFEMATFFRDTYNTTIVLKDANTIIATSRGDNYINVSGNEGMSTAGSGDVLSGIIGGLMCIGANRDIVAPLGVYIHGLAGDYAKEKLGSASLMARDILENISEVLMMKDNL</sequence>
<keyword evidence="23" id="KW-1185">Reference proteome</keyword>
<dbReference type="InterPro" id="IPR029056">
    <property type="entry name" value="Ribokinase-like"/>
</dbReference>
<feature type="binding site" evidence="17">
    <location>
        <begin position="424"/>
        <end position="428"/>
    </location>
    <ligand>
        <name>AMP</name>
        <dbReference type="ChEBI" id="CHEBI:456215"/>
    </ligand>
</feature>
<keyword evidence="5 18" id="KW-0479">Metal-binding</keyword>
<keyword evidence="9 18" id="KW-0630">Potassium</keyword>
<comment type="function">
    <text evidence="18">Catalyzes the epimerization of the S- and R-forms of NAD(P)HX, a damaged form of NAD(P)H that is a result of enzymatic or heat-dependent hydration. This is a prerequisite for the S-specific NAD(P)H-hydrate dehydratase to allow the repair of both epimers of NAD(P)HX.</text>
</comment>
<dbReference type="GO" id="GO:0052856">
    <property type="term" value="F:NAD(P)HX epimerase activity"/>
    <property type="evidence" value="ECO:0007669"/>
    <property type="project" value="UniProtKB-UniRule"/>
</dbReference>
<feature type="binding site" evidence="18">
    <location>
        <begin position="132"/>
        <end position="138"/>
    </location>
    <ligand>
        <name>(6S)-NADPHX</name>
        <dbReference type="ChEBI" id="CHEBI:64076"/>
    </ligand>
</feature>
<comment type="cofactor">
    <cofactor evidence="18 19">
        <name>K(+)</name>
        <dbReference type="ChEBI" id="CHEBI:29103"/>
    </cofactor>
    <text evidence="18 19">Binds 1 potassium ion per subunit.</text>
</comment>
<dbReference type="OrthoDB" id="9806925at2"/>
<keyword evidence="8 17" id="KW-0521">NADP</keyword>
<evidence type="ECO:0000256" key="2">
    <source>
        <dbReference type="ARBA" id="ARBA00000909"/>
    </source>
</evidence>
<dbReference type="GO" id="GO:0046496">
    <property type="term" value="P:nicotinamide nucleotide metabolic process"/>
    <property type="evidence" value="ECO:0007669"/>
    <property type="project" value="UniProtKB-UniRule"/>
</dbReference>
<evidence type="ECO:0000256" key="19">
    <source>
        <dbReference type="PIRNR" id="PIRNR017184"/>
    </source>
</evidence>
<evidence type="ECO:0000259" key="20">
    <source>
        <dbReference type="PROSITE" id="PS51383"/>
    </source>
</evidence>
<feature type="domain" description="YjeF N-terminal" evidence="21">
    <location>
        <begin position="10"/>
        <end position="218"/>
    </location>
</feature>
<feature type="binding site" evidence="18">
    <location>
        <begin position="55"/>
        <end position="59"/>
    </location>
    <ligand>
        <name>(6S)-NADPHX</name>
        <dbReference type="ChEBI" id="CHEBI:64076"/>
    </ligand>
</feature>
<feature type="binding site" evidence="18">
    <location>
        <position position="164"/>
    </location>
    <ligand>
        <name>K(+)</name>
        <dbReference type="ChEBI" id="CHEBI:29103"/>
    </ligand>
</feature>
<dbReference type="GO" id="GO:0052855">
    <property type="term" value="F:ADP-dependent NAD(P)H-hydrate dehydratase activity"/>
    <property type="evidence" value="ECO:0007669"/>
    <property type="project" value="UniProtKB-UniRule"/>
</dbReference>
<dbReference type="NCBIfam" id="TIGR00197">
    <property type="entry name" value="yjeF_nterm"/>
    <property type="match status" value="1"/>
</dbReference>
<feature type="binding site" evidence="18">
    <location>
        <position position="143"/>
    </location>
    <ligand>
        <name>(6S)-NADPHX</name>
        <dbReference type="ChEBI" id="CHEBI:64076"/>
    </ligand>
</feature>
<dbReference type="Pfam" id="PF03853">
    <property type="entry name" value="YjeF_N"/>
    <property type="match status" value="1"/>
</dbReference>
<dbReference type="PROSITE" id="PS51383">
    <property type="entry name" value="YJEF_C_3"/>
    <property type="match status" value="1"/>
</dbReference>
<keyword evidence="7 17" id="KW-0067">ATP-binding</keyword>
<name>A0A1T4VZX7_9FIRM</name>
<evidence type="ECO:0000256" key="11">
    <source>
        <dbReference type="ARBA" id="ARBA00023235"/>
    </source>
</evidence>
<comment type="similarity">
    <text evidence="17">Belongs to the NnrD/CARKD family.</text>
</comment>
<reference evidence="22 23" key="1">
    <citation type="submission" date="2017-02" db="EMBL/GenBank/DDBJ databases">
        <authorList>
            <person name="Peterson S.W."/>
        </authorList>
    </citation>
    <scope>NUCLEOTIDE SEQUENCE [LARGE SCALE GENOMIC DNA]</scope>
    <source>
        <strain evidence="22 23">ATCC 35992</strain>
    </source>
</reference>
<evidence type="ECO:0000256" key="9">
    <source>
        <dbReference type="ARBA" id="ARBA00022958"/>
    </source>
</evidence>
<comment type="catalytic activity">
    <reaction evidence="2 18 19">
        <text>(6R)-NADPHX = (6S)-NADPHX</text>
        <dbReference type="Rhea" id="RHEA:32227"/>
        <dbReference type="ChEBI" id="CHEBI:64076"/>
        <dbReference type="ChEBI" id="CHEBI:64077"/>
        <dbReference type="EC" id="5.1.99.6"/>
    </reaction>
</comment>
<evidence type="ECO:0000256" key="4">
    <source>
        <dbReference type="ARBA" id="ARBA00009524"/>
    </source>
</evidence>
<dbReference type="EC" id="4.2.1.136" evidence="19"/>
<dbReference type="HAMAP" id="MF_01965">
    <property type="entry name" value="NADHX_dehydratase"/>
    <property type="match status" value="1"/>
</dbReference>
<dbReference type="NCBIfam" id="TIGR00196">
    <property type="entry name" value="yjeF_cterm"/>
    <property type="match status" value="1"/>
</dbReference>
<evidence type="ECO:0000313" key="23">
    <source>
        <dbReference type="Proteomes" id="UP000190814"/>
    </source>
</evidence>
<dbReference type="PANTHER" id="PTHR12592">
    <property type="entry name" value="ATP-DEPENDENT (S)-NAD(P)H-HYDRATE DEHYDRATASE FAMILY MEMBER"/>
    <property type="match status" value="1"/>
</dbReference>
<protein>
    <recommendedName>
        <fullName evidence="19">Bifunctional NAD(P)H-hydrate repair enzyme</fullName>
    </recommendedName>
    <alternativeName>
        <fullName evidence="19">Nicotinamide nucleotide repair protein</fullName>
    </alternativeName>
    <domain>
        <recommendedName>
            <fullName evidence="19">ADP-dependent (S)-NAD(P)H-hydrate dehydratase</fullName>
            <ecNumber evidence="19">4.2.1.136</ecNumber>
        </recommendedName>
        <alternativeName>
            <fullName evidence="19">ADP-dependent NAD(P)HX dehydratase</fullName>
        </alternativeName>
    </domain>
    <domain>
        <recommendedName>
            <fullName evidence="19">NAD(P)H-hydrate epimerase</fullName>
            <ecNumber evidence="19">5.1.99.6</ecNumber>
        </recommendedName>
    </domain>
</protein>
<feature type="binding site" evidence="17">
    <location>
        <position position="270"/>
    </location>
    <ligand>
        <name>(6S)-NADPHX</name>
        <dbReference type="ChEBI" id="CHEBI:64076"/>
    </ligand>
</feature>
<feature type="binding site" evidence="17">
    <location>
        <position position="454"/>
    </location>
    <ligand>
        <name>(6S)-NADPHX</name>
        <dbReference type="ChEBI" id="CHEBI:64076"/>
    </ligand>
</feature>
<dbReference type="InterPro" id="IPR000631">
    <property type="entry name" value="CARKD"/>
</dbReference>
<dbReference type="PIRSF" id="PIRSF017184">
    <property type="entry name" value="Nnr"/>
    <property type="match status" value="1"/>
</dbReference>
<dbReference type="EC" id="5.1.99.6" evidence="19"/>
<dbReference type="PANTHER" id="PTHR12592:SF0">
    <property type="entry name" value="ATP-DEPENDENT (S)-NAD(P)H-HYDRATE DEHYDRATASE"/>
    <property type="match status" value="1"/>
</dbReference>